<evidence type="ECO:0000313" key="2">
    <source>
        <dbReference type="EMBL" id="KAG0523428.1"/>
    </source>
</evidence>
<feature type="region of interest" description="Disordered" evidence="1">
    <location>
        <begin position="1"/>
        <end position="26"/>
    </location>
</feature>
<gene>
    <name evidence="2" type="ORF">BDA96_07G122400</name>
</gene>
<dbReference type="Proteomes" id="UP000807115">
    <property type="component" value="Chromosome 7"/>
</dbReference>
<name>A0A921QK94_SORBI</name>
<dbReference type="AlphaFoldDB" id="A0A921QK94"/>
<reference evidence="2" key="1">
    <citation type="journal article" date="2019" name="BMC Genomics">
        <title>A new reference genome for Sorghum bicolor reveals high levels of sequence similarity between sweet and grain genotypes: implications for the genetics of sugar metabolism.</title>
        <authorList>
            <person name="Cooper E.A."/>
            <person name="Brenton Z.W."/>
            <person name="Flinn B.S."/>
            <person name="Jenkins J."/>
            <person name="Shu S."/>
            <person name="Flowers D."/>
            <person name="Luo F."/>
            <person name="Wang Y."/>
            <person name="Xia P."/>
            <person name="Barry K."/>
            <person name="Daum C."/>
            <person name="Lipzen A."/>
            <person name="Yoshinaga Y."/>
            <person name="Schmutz J."/>
            <person name="Saski C."/>
            <person name="Vermerris W."/>
            <person name="Kresovich S."/>
        </authorList>
    </citation>
    <scope>NUCLEOTIDE SEQUENCE</scope>
</reference>
<accession>A0A921QK94</accession>
<protein>
    <submittedName>
        <fullName evidence="2">Uncharacterized protein</fullName>
    </submittedName>
</protein>
<sequence length="121" mass="13024">MTSSPVLAPRSDTELSLGRPAPPPPRWCRATGELKQGGTATELQLQGMAILRVARRAAAEEEDEGASGDGAAAGLSMRRSMEWFLQRRRRREGRRQRGVVAAVSPSSSSLSCLTDSDSSRI</sequence>
<feature type="compositionally biased region" description="Basic residues" evidence="1">
    <location>
        <begin position="88"/>
        <end position="97"/>
    </location>
</feature>
<organism evidence="2 3">
    <name type="scientific">Sorghum bicolor</name>
    <name type="common">Sorghum</name>
    <name type="synonym">Sorghum vulgare</name>
    <dbReference type="NCBI Taxonomy" id="4558"/>
    <lineage>
        <taxon>Eukaryota</taxon>
        <taxon>Viridiplantae</taxon>
        <taxon>Streptophyta</taxon>
        <taxon>Embryophyta</taxon>
        <taxon>Tracheophyta</taxon>
        <taxon>Spermatophyta</taxon>
        <taxon>Magnoliopsida</taxon>
        <taxon>Liliopsida</taxon>
        <taxon>Poales</taxon>
        <taxon>Poaceae</taxon>
        <taxon>PACMAD clade</taxon>
        <taxon>Panicoideae</taxon>
        <taxon>Andropogonodae</taxon>
        <taxon>Andropogoneae</taxon>
        <taxon>Sorghinae</taxon>
        <taxon>Sorghum</taxon>
    </lineage>
</organism>
<evidence type="ECO:0000256" key="1">
    <source>
        <dbReference type="SAM" id="MobiDB-lite"/>
    </source>
</evidence>
<feature type="region of interest" description="Disordered" evidence="1">
    <location>
        <begin position="88"/>
        <end position="121"/>
    </location>
</feature>
<dbReference type="EMBL" id="CM027686">
    <property type="protein sequence ID" value="KAG0523428.1"/>
    <property type="molecule type" value="Genomic_DNA"/>
</dbReference>
<comment type="caution">
    <text evidence="2">The sequence shown here is derived from an EMBL/GenBank/DDBJ whole genome shotgun (WGS) entry which is preliminary data.</text>
</comment>
<evidence type="ECO:0000313" key="3">
    <source>
        <dbReference type="Proteomes" id="UP000807115"/>
    </source>
</evidence>
<feature type="compositionally biased region" description="Low complexity" evidence="1">
    <location>
        <begin position="104"/>
        <end position="121"/>
    </location>
</feature>
<proteinExistence type="predicted"/>
<reference evidence="2" key="2">
    <citation type="submission" date="2020-10" db="EMBL/GenBank/DDBJ databases">
        <authorList>
            <person name="Cooper E.A."/>
            <person name="Brenton Z.W."/>
            <person name="Flinn B.S."/>
            <person name="Jenkins J."/>
            <person name="Shu S."/>
            <person name="Flowers D."/>
            <person name="Luo F."/>
            <person name="Wang Y."/>
            <person name="Xia P."/>
            <person name="Barry K."/>
            <person name="Daum C."/>
            <person name="Lipzen A."/>
            <person name="Yoshinaga Y."/>
            <person name="Schmutz J."/>
            <person name="Saski C."/>
            <person name="Vermerris W."/>
            <person name="Kresovich S."/>
        </authorList>
    </citation>
    <scope>NUCLEOTIDE SEQUENCE</scope>
</reference>